<accession>A0ABD1KPP5</accession>
<dbReference type="EMBL" id="JBHFQA010000003">
    <property type="protein sequence ID" value="KAL2100921.1"/>
    <property type="molecule type" value="Genomic_DNA"/>
</dbReference>
<evidence type="ECO:0000256" key="1">
    <source>
        <dbReference type="ARBA" id="ARBA00004323"/>
    </source>
</evidence>
<keyword evidence="12" id="KW-1185">Reference proteome</keyword>
<sequence length="454" mass="52169">MTLWWVSHRLWRHRVTGLLVTLAVTLLLMLLATQSLQPLSQKPVVEKRTEHDKALIRPKPTSHKEERSRRKGGESSTTTDSPEDSPASTAERMRRPPPPIVFLKTHKTGSSTVQNLLFRLGEREQATFAFPYYTYQFSYPDRFRAEFVDELPEGSSQFHILCSHMRLDLAQVRQVMPQNTVYITLLREPLRTFEAVFNYYTSTVPAFIKAQKAADAAAQAAAAAGSLKRKSALTIFLEDPEAYWDPKDITDGLAKNPMCFDMGLNSQQWNRSWPGDLARLEEAFHLVMIAEHFDESLVLLGALLGVPLEELVYVRLNVRSELSVATLDQAGKEKLSAWNALDTLLYDFFLQLFWEKADMYGRQRLSREVAQLRRATERVRKMCVAREGVPPGELEDLVRPWQTNTATIMGYQLRTNLNQREQGFCVRLVLPELQYHSHLYFQQYGRDMRSVPTD</sequence>
<evidence type="ECO:0000256" key="6">
    <source>
        <dbReference type="ARBA" id="ARBA00022989"/>
    </source>
</evidence>
<evidence type="ECO:0000256" key="8">
    <source>
        <dbReference type="ARBA" id="ARBA00023136"/>
    </source>
</evidence>
<keyword evidence="5" id="KW-0735">Signal-anchor</keyword>
<dbReference type="PANTHER" id="PTHR14647">
    <property type="entry name" value="GALACTOSE-3-O-SULFOTRANSFERASE"/>
    <property type="match status" value="1"/>
</dbReference>
<evidence type="ECO:0000256" key="7">
    <source>
        <dbReference type="ARBA" id="ARBA00023034"/>
    </source>
</evidence>
<dbReference type="Gene3D" id="3.40.50.300">
    <property type="entry name" value="P-loop containing nucleotide triphosphate hydrolases"/>
    <property type="match status" value="1"/>
</dbReference>
<organism evidence="11 12">
    <name type="scientific">Coilia grayii</name>
    <name type="common">Gray's grenadier anchovy</name>
    <dbReference type="NCBI Taxonomy" id="363190"/>
    <lineage>
        <taxon>Eukaryota</taxon>
        <taxon>Metazoa</taxon>
        <taxon>Chordata</taxon>
        <taxon>Craniata</taxon>
        <taxon>Vertebrata</taxon>
        <taxon>Euteleostomi</taxon>
        <taxon>Actinopterygii</taxon>
        <taxon>Neopterygii</taxon>
        <taxon>Teleostei</taxon>
        <taxon>Clupei</taxon>
        <taxon>Clupeiformes</taxon>
        <taxon>Clupeoidei</taxon>
        <taxon>Engraulidae</taxon>
        <taxon>Coilinae</taxon>
        <taxon>Coilia</taxon>
    </lineage>
</organism>
<dbReference type="GO" id="GO:0008146">
    <property type="term" value="F:sulfotransferase activity"/>
    <property type="evidence" value="ECO:0007669"/>
    <property type="project" value="UniProtKB-ARBA"/>
</dbReference>
<evidence type="ECO:0000256" key="10">
    <source>
        <dbReference type="SAM" id="MobiDB-lite"/>
    </source>
</evidence>
<feature type="region of interest" description="Disordered" evidence="10">
    <location>
        <begin position="41"/>
        <end position="104"/>
    </location>
</feature>
<reference evidence="11 12" key="1">
    <citation type="submission" date="2024-09" db="EMBL/GenBank/DDBJ databases">
        <title>A chromosome-level genome assembly of Gray's grenadier anchovy, Coilia grayii.</title>
        <authorList>
            <person name="Fu Z."/>
        </authorList>
    </citation>
    <scope>NUCLEOTIDE SEQUENCE [LARGE SCALE GENOMIC DNA]</scope>
    <source>
        <strain evidence="11">G4</strain>
        <tissue evidence="11">Muscle</tissue>
    </source>
</reference>
<evidence type="ECO:0000256" key="3">
    <source>
        <dbReference type="ARBA" id="ARBA00022679"/>
    </source>
</evidence>
<name>A0ABD1KPP5_9TELE</name>
<proteinExistence type="inferred from homology"/>
<evidence type="ECO:0000313" key="11">
    <source>
        <dbReference type="EMBL" id="KAL2100921.1"/>
    </source>
</evidence>
<keyword evidence="8" id="KW-0472">Membrane</keyword>
<dbReference type="SUPFAM" id="SSF52540">
    <property type="entry name" value="P-loop containing nucleoside triphosphate hydrolases"/>
    <property type="match status" value="1"/>
</dbReference>
<feature type="compositionally biased region" description="Low complexity" evidence="10">
    <location>
        <begin position="74"/>
        <end position="89"/>
    </location>
</feature>
<comment type="caution">
    <text evidence="11">The sequence shown here is derived from an EMBL/GenBank/DDBJ whole genome shotgun (WGS) entry which is preliminary data.</text>
</comment>
<keyword evidence="3" id="KW-0808">Transferase</keyword>
<keyword evidence="6" id="KW-1133">Transmembrane helix</keyword>
<keyword evidence="4" id="KW-0812">Transmembrane</keyword>
<evidence type="ECO:0000313" key="12">
    <source>
        <dbReference type="Proteomes" id="UP001591681"/>
    </source>
</evidence>
<keyword evidence="9" id="KW-0325">Glycoprotein</keyword>
<comment type="similarity">
    <text evidence="2">Belongs to the galactose-3-O-sulfotransferase family.</text>
</comment>
<dbReference type="Proteomes" id="UP001591681">
    <property type="component" value="Unassembled WGS sequence"/>
</dbReference>
<protein>
    <submittedName>
        <fullName evidence="11">Uncharacterized protein</fullName>
    </submittedName>
</protein>
<evidence type="ECO:0000256" key="2">
    <source>
        <dbReference type="ARBA" id="ARBA00008124"/>
    </source>
</evidence>
<comment type="subcellular location">
    <subcellularLocation>
        <location evidence="1">Golgi apparatus membrane</location>
        <topology evidence="1">Single-pass type II membrane protein</topology>
    </subcellularLocation>
</comment>
<keyword evidence="7" id="KW-0333">Golgi apparatus</keyword>
<dbReference type="GO" id="GO:0000139">
    <property type="term" value="C:Golgi membrane"/>
    <property type="evidence" value="ECO:0007669"/>
    <property type="project" value="UniProtKB-SubCell"/>
</dbReference>
<dbReference type="InterPro" id="IPR009729">
    <property type="entry name" value="Gal-3-0_sulfotransfrase"/>
</dbReference>
<feature type="compositionally biased region" description="Basic and acidic residues" evidence="10">
    <location>
        <begin position="44"/>
        <end position="55"/>
    </location>
</feature>
<dbReference type="Pfam" id="PF06990">
    <property type="entry name" value="Gal-3-0_sulfotr"/>
    <property type="match status" value="1"/>
</dbReference>
<gene>
    <name evidence="11" type="ORF">ACEWY4_002682</name>
</gene>
<evidence type="ECO:0000256" key="4">
    <source>
        <dbReference type="ARBA" id="ARBA00022692"/>
    </source>
</evidence>
<dbReference type="PANTHER" id="PTHR14647:SF84">
    <property type="entry name" value="GALACTOSE-3-O-SULFOTRANSFERASE 2-LIKE"/>
    <property type="match status" value="1"/>
</dbReference>
<dbReference type="InterPro" id="IPR027417">
    <property type="entry name" value="P-loop_NTPase"/>
</dbReference>
<feature type="compositionally biased region" description="Basic and acidic residues" evidence="10">
    <location>
        <begin position="62"/>
        <end position="73"/>
    </location>
</feature>
<dbReference type="AlphaFoldDB" id="A0ABD1KPP5"/>
<evidence type="ECO:0000256" key="9">
    <source>
        <dbReference type="ARBA" id="ARBA00023180"/>
    </source>
</evidence>
<evidence type="ECO:0000256" key="5">
    <source>
        <dbReference type="ARBA" id="ARBA00022968"/>
    </source>
</evidence>